<evidence type="ECO:0000313" key="8">
    <source>
        <dbReference type="EMBL" id="MSS43064.1"/>
    </source>
</evidence>
<dbReference type="GO" id="GO:0022857">
    <property type="term" value="F:transmembrane transporter activity"/>
    <property type="evidence" value="ECO:0007669"/>
    <property type="project" value="InterPro"/>
</dbReference>
<keyword evidence="5 6" id="KW-0472">Membrane</keyword>
<organism evidence="8 9">
    <name type="scientific">Anaerosalibacter bizertensis</name>
    <dbReference type="NCBI Taxonomy" id="932217"/>
    <lineage>
        <taxon>Bacteria</taxon>
        <taxon>Bacillati</taxon>
        <taxon>Bacillota</taxon>
        <taxon>Tissierellia</taxon>
        <taxon>Tissierellales</taxon>
        <taxon>Sporanaerobacteraceae</taxon>
        <taxon>Anaerosalibacter</taxon>
    </lineage>
</organism>
<accession>A0A844FGF4</accession>
<dbReference type="InterPro" id="IPR036259">
    <property type="entry name" value="MFS_trans_sf"/>
</dbReference>
<feature type="transmembrane region" description="Helical" evidence="6">
    <location>
        <begin position="293"/>
        <end position="316"/>
    </location>
</feature>
<feature type="transmembrane region" description="Helical" evidence="6">
    <location>
        <begin position="162"/>
        <end position="182"/>
    </location>
</feature>
<dbReference type="PANTHER" id="PTHR23506">
    <property type="entry name" value="GH10249P"/>
    <property type="match status" value="1"/>
</dbReference>
<evidence type="ECO:0000256" key="4">
    <source>
        <dbReference type="ARBA" id="ARBA00022989"/>
    </source>
</evidence>
<keyword evidence="4 6" id="KW-1133">Transmembrane helix</keyword>
<proteinExistence type="predicted"/>
<evidence type="ECO:0000256" key="2">
    <source>
        <dbReference type="ARBA" id="ARBA00022448"/>
    </source>
</evidence>
<keyword evidence="3 6" id="KW-0812">Transmembrane</keyword>
<name>A0A844FGF4_9FIRM</name>
<dbReference type="GO" id="GO:0005886">
    <property type="term" value="C:plasma membrane"/>
    <property type="evidence" value="ECO:0007669"/>
    <property type="project" value="UniProtKB-SubCell"/>
</dbReference>
<dbReference type="AlphaFoldDB" id="A0A844FGF4"/>
<dbReference type="InterPro" id="IPR001958">
    <property type="entry name" value="Tet-R_TetA/multi-R_MdtG-like"/>
</dbReference>
<dbReference type="SUPFAM" id="SSF103473">
    <property type="entry name" value="MFS general substrate transporter"/>
    <property type="match status" value="1"/>
</dbReference>
<comment type="subcellular location">
    <subcellularLocation>
        <location evidence="1">Cell membrane</location>
        <topology evidence="1">Multi-pass membrane protein</topology>
    </subcellularLocation>
</comment>
<dbReference type="PANTHER" id="PTHR23506:SF23">
    <property type="entry name" value="GH10249P"/>
    <property type="match status" value="1"/>
</dbReference>
<dbReference type="Pfam" id="PF07690">
    <property type="entry name" value="MFS_1"/>
    <property type="match status" value="1"/>
</dbReference>
<feature type="transmembrane region" description="Helical" evidence="6">
    <location>
        <begin position="12"/>
        <end position="31"/>
    </location>
</feature>
<dbReference type="InterPro" id="IPR020846">
    <property type="entry name" value="MFS_dom"/>
</dbReference>
<evidence type="ECO:0000256" key="6">
    <source>
        <dbReference type="SAM" id="Phobius"/>
    </source>
</evidence>
<gene>
    <name evidence="8" type="ORF">FYJ27_04865</name>
</gene>
<dbReference type="EMBL" id="VULR01000005">
    <property type="protein sequence ID" value="MSS43064.1"/>
    <property type="molecule type" value="Genomic_DNA"/>
</dbReference>
<dbReference type="CDD" id="cd17325">
    <property type="entry name" value="MFS_MdtG_SLC18_like"/>
    <property type="match status" value="1"/>
</dbReference>
<feature type="transmembrane region" description="Helical" evidence="6">
    <location>
        <begin position="269"/>
        <end position="287"/>
    </location>
</feature>
<feature type="transmembrane region" description="Helical" evidence="6">
    <location>
        <begin position="69"/>
        <end position="87"/>
    </location>
</feature>
<evidence type="ECO:0000313" key="9">
    <source>
        <dbReference type="Proteomes" id="UP000462760"/>
    </source>
</evidence>
<evidence type="ECO:0000256" key="3">
    <source>
        <dbReference type="ARBA" id="ARBA00022692"/>
    </source>
</evidence>
<feature type="transmembrane region" description="Helical" evidence="6">
    <location>
        <begin position="237"/>
        <end position="257"/>
    </location>
</feature>
<feature type="domain" description="Major facilitator superfamily (MFS) profile" evidence="7">
    <location>
        <begin position="1"/>
        <end position="381"/>
    </location>
</feature>
<dbReference type="PROSITE" id="PS50850">
    <property type="entry name" value="MFS"/>
    <property type="match status" value="1"/>
</dbReference>
<feature type="transmembrane region" description="Helical" evidence="6">
    <location>
        <begin position="37"/>
        <end position="57"/>
    </location>
</feature>
<evidence type="ECO:0000256" key="1">
    <source>
        <dbReference type="ARBA" id="ARBA00004651"/>
    </source>
</evidence>
<dbReference type="InterPro" id="IPR050930">
    <property type="entry name" value="MFS_Vesicular_Transporter"/>
</dbReference>
<evidence type="ECO:0000256" key="5">
    <source>
        <dbReference type="ARBA" id="ARBA00023136"/>
    </source>
</evidence>
<feature type="transmembrane region" description="Helical" evidence="6">
    <location>
        <begin position="358"/>
        <end position="377"/>
    </location>
</feature>
<dbReference type="InterPro" id="IPR011701">
    <property type="entry name" value="MFS"/>
</dbReference>
<keyword evidence="2" id="KW-0813">Transport</keyword>
<sequence length="387" mass="44172">MMDRLYDLRRCLYYISFSLSFIGFMLPIYALDVGASVMEVGMLYSVFSLISIIIRPKVGNLLDRRGRKIGLFIGVVLYCLVNFLLLIGRDFKYLFLTRIFQSIGASFLWISVDTMVSDVSYAGNRSENFGSISQAIGRGDFIGCIIGLGIFFSKYFNEPFKVVFTLYFIFSLIALYICIFKIEETLCYKRDIRTKSYIKEGKTTKFILIAGFIFYIFSLVFPLYIIYLKEYITDNLYLIGLVFLPGEAFQLFLPRRFGILADKYDRRKIVILGLFFLGVLQLFVPFIKDYFEFLIIYTLVSLIFMLIDPAASGLVIEYIGDGKRGESYGLYSLAGGVGGTLGPLAGTYYYEHIGGETIFIIGGILLIFVSGIINYSLRKKQSVKYKF</sequence>
<reference evidence="8 9" key="1">
    <citation type="submission" date="2019-08" db="EMBL/GenBank/DDBJ databases">
        <title>In-depth cultivation of the pig gut microbiome towards novel bacterial diversity and tailored functional studies.</title>
        <authorList>
            <person name="Wylensek D."/>
            <person name="Hitch T.C.A."/>
            <person name="Clavel T."/>
        </authorList>
    </citation>
    <scope>NUCLEOTIDE SEQUENCE [LARGE SCALE GENOMIC DNA]</scope>
    <source>
        <strain evidence="8 9">Med78-601-WT-4W-RMD-3</strain>
    </source>
</reference>
<dbReference type="PRINTS" id="PR01035">
    <property type="entry name" value="TCRTETA"/>
</dbReference>
<feature type="transmembrane region" description="Helical" evidence="6">
    <location>
        <begin position="328"/>
        <end position="346"/>
    </location>
</feature>
<comment type="caution">
    <text evidence="8">The sequence shown here is derived from an EMBL/GenBank/DDBJ whole genome shotgun (WGS) entry which is preliminary data.</text>
</comment>
<evidence type="ECO:0000259" key="7">
    <source>
        <dbReference type="PROSITE" id="PS50850"/>
    </source>
</evidence>
<dbReference type="OrthoDB" id="65739at2"/>
<feature type="transmembrane region" description="Helical" evidence="6">
    <location>
        <begin position="203"/>
        <end position="225"/>
    </location>
</feature>
<dbReference type="Gene3D" id="1.20.1250.20">
    <property type="entry name" value="MFS general substrate transporter like domains"/>
    <property type="match status" value="1"/>
</dbReference>
<protein>
    <submittedName>
        <fullName evidence="8">MFS transporter</fullName>
    </submittedName>
</protein>
<dbReference type="Proteomes" id="UP000462760">
    <property type="component" value="Unassembled WGS sequence"/>
</dbReference>